<name>A0A918SMN5_9FLAO</name>
<reference evidence="1" key="1">
    <citation type="journal article" date="2014" name="Int. J. Syst. Evol. Microbiol.">
        <title>Complete genome sequence of Corynebacterium casei LMG S-19264T (=DSM 44701T), isolated from a smear-ripened cheese.</title>
        <authorList>
            <consortium name="US DOE Joint Genome Institute (JGI-PGF)"/>
            <person name="Walter F."/>
            <person name="Albersmeier A."/>
            <person name="Kalinowski J."/>
            <person name="Ruckert C."/>
        </authorList>
    </citation>
    <scope>NUCLEOTIDE SEQUENCE</scope>
    <source>
        <strain evidence="1">KCTC 12719</strain>
    </source>
</reference>
<dbReference type="Pfam" id="PF14337">
    <property type="entry name" value="Abi_alpha"/>
    <property type="match status" value="1"/>
</dbReference>
<keyword evidence="2" id="KW-1185">Reference proteome</keyword>
<reference evidence="1" key="2">
    <citation type="submission" date="2020-09" db="EMBL/GenBank/DDBJ databases">
        <authorList>
            <person name="Sun Q."/>
            <person name="Kim S."/>
        </authorList>
    </citation>
    <scope>NUCLEOTIDE SEQUENCE</scope>
    <source>
        <strain evidence="1">KCTC 12719</strain>
    </source>
</reference>
<evidence type="ECO:0000313" key="1">
    <source>
        <dbReference type="EMBL" id="GHA51524.1"/>
    </source>
</evidence>
<dbReference type="EMBL" id="BMXB01000028">
    <property type="protein sequence ID" value="GHA51524.1"/>
    <property type="molecule type" value="Genomic_DNA"/>
</dbReference>
<evidence type="ECO:0008006" key="3">
    <source>
        <dbReference type="Google" id="ProtNLM"/>
    </source>
</evidence>
<organism evidence="1 2">
    <name type="scientific">Salinimicrobium marinum</name>
    <dbReference type="NCBI Taxonomy" id="680283"/>
    <lineage>
        <taxon>Bacteria</taxon>
        <taxon>Pseudomonadati</taxon>
        <taxon>Bacteroidota</taxon>
        <taxon>Flavobacteriia</taxon>
        <taxon>Flavobacteriales</taxon>
        <taxon>Flavobacteriaceae</taxon>
        <taxon>Salinimicrobium</taxon>
    </lineage>
</organism>
<dbReference type="Proteomes" id="UP000610456">
    <property type="component" value="Unassembled WGS sequence"/>
</dbReference>
<evidence type="ECO:0000313" key="2">
    <source>
        <dbReference type="Proteomes" id="UP000610456"/>
    </source>
</evidence>
<dbReference type="RefSeq" id="WP_189606370.1">
    <property type="nucleotide sequence ID" value="NZ_BMXB01000028.1"/>
</dbReference>
<dbReference type="AlphaFoldDB" id="A0A918SMN5"/>
<sequence length="256" mass="29957">MSKELNLKSSTIEKGLDLIKDFASKLIGPTFEEVGLLISDKIKYFRFKNQINILIKAEKYVKEKNIKIKAIPTKILVPLLESASLEENEEMQDKWSYMIGNIADSQQSLQNHIFPYILSQISLNEFEKLFEFNQKEKSLIQEEVKFEKMKKDGVAFFAQEYRELFSRINGLKQEGFLIEGLEDYEYSNLERLGLIRQLPPRIVIDELEIEHFEKEGSEYYPIEAEYDPDDFGFRITSLGIKFLIACEEQRPVANEE</sequence>
<comment type="caution">
    <text evidence="1">The sequence shown here is derived from an EMBL/GenBank/DDBJ whole genome shotgun (WGS) entry which is preliminary data.</text>
</comment>
<dbReference type="InterPro" id="IPR025506">
    <property type="entry name" value="Abi_alpha"/>
</dbReference>
<accession>A0A918SMN5</accession>
<gene>
    <name evidence="1" type="ORF">GCM10007103_35020</name>
</gene>
<proteinExistence type="predicted"/>
<protein>
    <recommendedName>
        <fullName evidence="3">DUF4393 domain-containing protein</fullName>
    </recommendedName>
</protein>